<proteinExistence type="inferred from homology"/>
<organism evidence="10 11">
    <name type="scientific">Tilletiopsis washingtonensis</name>
    <dbReference type="NCBI Taxonomy" id="58919"/>
    <lineage>
        <taxon>Eukaryota</taxon>
        <taxon>Fungi</taxon>
        <taxon>Dikarya</taxon>
        <taxon>Basidiomycota</taxon>
        <taxon>Ustilaginomycotina</taxon>
        <taxon>Exobasidiomycetes</taxon>
        <taxon>Entylomatales</taxon>
        <taxon>Entylomatales incertae sedis</taxon>
        <taxon>Tilletiopsis</taxon>
    </lineage>
</organism>
<dbReference type="InterPro" id="IPR020846">
    <property type="entry name" value="MFS_dom"/>
</dbReference>
<evidence type="ECO:0000313" key="11">
    <source>
        <dbReference type="Proteomes" id="UP000245946"/>
    </source>
</evidence>
<dbReference type="GeneID" id="37267859"/>
<dbReference type="GO" id="GO:0022857">
    <property type="term" value="F:transmembrane transporter activity"/>
    <property type="evidence" value="ECO:0007669"/>
    <property type="project" value="InterPro"/>
</dbReference>
<name>A0A316Z641_9BASI</name>
<evidence type="ECO:0000313" key="10">
    <source>
        <dbReference type="EMBL" id="PWN96524.1"/>
    </source>
</evidence>
<dbReference type="PROSITE" id="PS50850">
    <property type="entry name" value="MFS"/>
    <property type="match status" value="1"/>
</dbReference>
<dbReference type="CDD" id="cd17316">
    <property type="entry name" value="MFS_SV2_like"/>
    <property type="match status" value="1"/>
</dbReference>
<dbReference type="InterPro" id="IPR036259">
    <property type="entry name" value="MFS_trans_sf"/>
</dbReference>
<dbReference type="Pfam" id="PF07690">
    <property type="entry name" value="MFS_1"/>
    <property type="match status" value="1"/>
</dbReference>
<keyword evidence="11" id="KW-1185">Reference proteome</keyword>
<keyword evidence="5 8" id="KW-1133">Transmembrane helix</keyword>
<dbReference type="PANTHER" id="PTHR23511">
    <property type="entry name" value="SYNAPTIC VESICLE GLYCOPROTEIN 2"/>
    <property type="match status" value="1"/>
</dbReference>
<dbReference type="EMBL" id="KZ819299">
    <property type="protein sequence ID" value="PWN96524.1"/>
    <property type="molecule type" value="Genomic_DNA"/>
</dbReference>
<feature type="compositionally biased region" description="Basic and acidic residues" evidence="7">
    <location>
        <begin position="1"/>
        <end position="32"/>
    </location>
</feature>
<feature type="transmembrane region" description="Helical" evidence="8">
    <location>
        <begin position="201"/>
        <end position="224"/>
    </location>
</feature>
<dbReference type="OrthoDB" id="3936150at2759"/>
<evidence type="ECO:0000256" key="2">
    <source>
        <dbReference type="ARBA" id="ARBA00008335"/>
    </source>
</evidence>
<reference evidence="10 11" key="1">
    <citation type="journal article" date="2018" name="Mol. Biol. Evol.">
        <title>Broad Genomic Sampling Reveals a Smut Pathogenic Ancestry of the Fungal Clade Ustilaginomycotina.</title>
        <authorList>
            <person name="Kijpornyongpan T."/>
            <person name="Mondo S.J."/>
            <person name="Barry K."/>
            <person name="Sandor L."/>
            <person name="Lee J."/>
            <person name="Lipzen A."/>
            <person name="Pangilinan J."/>
            <person name="LaButti K."/>
            <person name="Hainaut M."/>
            <person name="Henrissat B."/>
            <person name="Grigoriev I.V."/>
            <person name="Spatafora J.W."/>
            <person name="Aime M.C."/>
        </authorList>
    </citation>
    <scope>NUCLEOTIDE SEQUENCE [LARGE SCALE GENOMIC DNA]</scope>
    <source>
        <strain evidence="10 11">MCA 4186</strain>
    </source>
</reference>
<dbReference type="PANTHER" id="PTHR23511:SF5">
    <property type="entry name" value="MAJOR FACILITATOR-TYPE TRANSPORTER HXNZ-RELATED"/>
    <property type="match status" value="1"/>
</dbReference>
<comment type="similarity">
    <text evidence="2">Belongs to the major facilitator superfamily.</text>
</comment>
<keyword evidence="6 8" id="KW-0472">Membrane</keyword>
<evidence type="ECO:0000256" key="5">
    <source>
        <dbReference type="ARBA" id="ARBA00022989"/>
    </source>
</evidence>
<feature type="transmembrane region" description="Helical" evidence="8">
    <location>
        <begin position="376"/>
        <end position="397"/>
    </location>
</feature>
<keyword evidence="3" id="KW-0813">Transport</keyword>
<evidence type="ECO:0000256" key="1">
    <source>
        <dbReference type="ARBA" id="ARBA00004141"/>
    </source>
</evidence>
<comment type="subcellular location">
    <subcellularLocation>
        <location evidence="1">Membrane</location>
        <topology evidence="1">Multi-pass membrane protein</topology>
    </subcellularLocation>
</comment>
<feature type="transmembrane region" description="Helical" evidence="8">
    <location>
        <begin position="147"/>
        <end position="166"/>
    </location>
</feature>
<dbReference type="InterPro" id="IPR011701">
    <property type="entry name" value="MFS"/>
</dbReference>
<dbReference type="AlphaFoldDB" id="A0A316Z641"/>
<dbReference type="SUPFAM" id="SSF103473">
    <property type="entry name" value="MFS general substrate transporter"/>
    <property type="match status" value="1"/>
</dbReference>
<feature type="transmembrane region" description="Helical" evidence="8">
    <location>
        <begin position="172"/>
        <end position="194"/>
    </location>
</feature>
<dbReference type="GO" id="GO:0016020">
    <property type="term" value="C:membrane"/>
    <property type="evidence" value="ECO:0007669"/>
    <property type="project" value="UniProtKB-SubCell"/>
</dbReference>
<evidence type="ECO:0000256" key="7">
    <source>
        <dbReference type="SAM" id="MobiDB-lite"/>
    </source>
</evidence>
<evidence type="ECO:0000256" key="4">
    <source>
        <dbReference type="ARBA" id="ARBA00022692"/>
    </source>
</evidence>
<feature type="transmembrane region" description="Helical" evidence="8">
    <location>
        <begin position="251"/>
        <end position="270"/>
    </location>
</feature>
<evidence type="ECO:0000259" key="9">
    <source>
        <dbReference type="PROSITE" id="PS50850"/>
    </source>
</evidence>
<feature type="transmembrane region" description="Helical" evidence="8">
    <location>
        <begin position="79"/>
        <end position="101"/>
    </location>
</feature>
<protein>
    <submittedName>
        <fullName evidence="10">MFS general substrate transporter</fullName>
    </submittedName>
</protein>
<feature type="transmembrane region" description="Helical" evidence="8">
    <location>
        <begin position="540"/>
        <end position="558"/>
    </location>
</feature>
<feature type="domain" description="Major facilitator superfamily (MFS) profile" evidence="9">
    <location>
        <begin position="79"/>
        <end position="563"/>
    </location>
</feature>
<feature type="region of interest" description="Disordered" evidence="7">
    <location>
        <begin position="1"/>
        <end position="35"/>
    </location>
</feature>
<dbReference type="Proteomes" id="UP000245946">
    <property type="component" value="Unassembled WGS sequence"/>
</dbReference>
<accession>A0A316Z641</accession>
<evidence type="ECO:0000256" key="6">
    <source>
        <dbReference type="ARBA" id="ARBA00023136"/>
    </source>
</evidence>
<evidence type="ECO:0000256" key="3">
    <source>
        <dbReference type="ARBA" id="ARBA00022448"/>
    </source>
</evidence>
<keyword evidence="4 8" id="KW-0812">Transmembrane</keyword>
<dbReference type="RefSeq" id="XP_025596803.1">
    <property type="nucleotide sequence ID" value="XM_025740313.1"/>
</dbReference>
<dbReference type="FunFam" id="1.20.1250.20:FF:000171">
    <property type="entry name" value="MFS general substrate transporter"/>
    <property type="match status" value="1"/>
</dbReference>
<gene>
    <name evidence="10" type="ORF">FA09DRAFT_299900</name>
</gene>
<dbReference type="Gene3D" id="1.20.1250.20">
    <property type="entry name" value="MFS general substrate transporter like domains"/>
    <property type="match status" value="1"/>
</dbReference>
<feature type="transmembrane region" description="Helical" evidence="8">
    <location>
        <begin position="113"/>
        <end position="135"/>
    </location>
</feature>
<feature type="transmembrane region" description="Helical" evidence="8">
    <location>
        <begin position="451"/>
        <end position="470"/>
    </location>
</feature>
<feature type="transmembrane region" description="Helical" evidence="8">
    <location>
        <begin position="424"/>
        <end position="444"/>
    </location>
</feature>
<evidence type="ECO:0000256" key="8">
    <source>
        <dbReference type="SAM" id="Phobius"/>
    </source>
</evidence>
<sequence length="568" mass="61251">MRVSSRDESDKDAAGSPKGEKLGSEKHHHDGLANEGLSPDILGKRLDAIGVNSVYERKVYILNRVMDEHIGMGKFQWQLFLLSGFGWFVDNMWLQGVAIILPRVRAEFGSSTPVSWMTFGLYVGLIIGAAGWGVLADIIGRRPAFNATLFLAGVFGIAAGAAPSYVGLGGLLAALGVGLGGNLPVDGMLFLEFIPGNKQYLLTLLSVFWSLGQLFASLIAWAFIANYSCEGDNSNIAEFGPCVGNNAGWRYTFYTLGAVTFAMFFARFAIFQLPESPKFLLSEGRDAEAVAVVKEIAARNGRPLDDDILSVAILRSAAGEDESMDANNEVVAHEKRGLAGIVDMPKQLFNAMRRIRPSTFKPDLRLVRPLFSSPKVAYNTSIIFILWAFIGLAYPLYNAFLPLFLERRGTTTGASDVNTVYSQYAYISICGVPGSIIAAFMVDIPRSGRRGAMAIGTLLTGVFVFVSTAAPNTGAFLTFLCLEALFQNIMYGVLYAYTPESFPAPVRGTGDGIASSLNRVFGLMAPIINIYGGASNINAPLYTSGALFIVCALLMLTLRIESQGKSAL</sequence>